<organism evidence="2 3">
    <name type="scientific">Dibothriocephalus latus</name>
    <name type="common">Fish tapeworm</name>
    <name type="synonym">Diphyllobothrium latum</name>
    <dbReference type="NCBI Taxonomy" id="60516"/>
    <lineage>
        <taxon>Eukaryota</taxon>
        <taxon>Metazoa</taxon>
        <taxon>Spiralia</taxon>
        <taxon>Lophotrochozoa</taxon>
        <taxon>Platyhelminthes</taxon>
        <taxon>Cestoda</taxon>
        <taxon>Eucestoda</taxon>
        <taxon>Diphyllobothriidea</taxon>
        <taxon>Diphyllobothriidae</taxon>
        <taxon>Dibothriocephalus</taxon>
    </lineage>
</organism>
<keyword evidence="3" id="KW-1185">Reference proteome</keyword>
<proteinExistence type="predicted"/>
<reference evidence="2 3" key="1">
    <citation type="submission" date="2018-11" db="EMBL/GenBank/DDBJ databases">
        <authorList>
            <consortium name="Pathogen Informatics"/>
        </authorList>
    </citation>
    <scope>NUCLEOTIDE SEQUENCE [LARGE SCALE GENOMIC DNA]</scope>
</reference>
<dbReference type="Proteomes" id="UP000281553">
    <property type="component" value="Unassembled WGS sequence"/>
</dbReference>
<feature type="region of interest" description="Disordered" evidence="1">
    <location>
        <begin position="235"/>
        <end position="258"/>
    </location>
</feature>
<evidence type="ECO:0000256" key="1">
    <source>
        <dbReference type="SAM" id="MobiDB-lite"/>
    </source>
</evidence>
<dbReference type="AlphaFoldDB" id="A0A3P7LI49"/>
<accession>A0A3P7LI49</accession>
<evidence type="ECO:0000313" key="2">
    <source>
        <dbReference type="EMBL" id="VDN11577.1"/>
    </source>
</evidence>
<protein>
    <submittedName>
        <fullName evidence="2">Uncharacterized protein</fullName>
    </submittedName>
</protein>
<evidence type="ECO:0000313" key="3">
    <source>
        <dbReference type="Proteomes" id="UP000281553"/>
    </source>
</evidence>
<name>A0A3P7LI49_DIBLA</name>
<sequence>MSLAVKRIGLELHEHTSLFDTYIDEFDSVESNCSYVVGFYILSSPLLVTDFAAQNLSLFVLHILSVPGFVLHINSLTPEAYDVFVRERLCSHVITYLSESSQNQKLILDGLEGSYALCLIANLIHLSLLEIEVLVEHCEEFCIVVSKLLDRLGGYVGRKKSNLTSWHPILGCLQAAVPHVTSQLRLLWHGRMVRLLFADLYEQEDLDGTQNPVATASPTSGQSRSAVIAAASKPISSLKESQKRPARIRPSEQTVTERRSVEVPIYPHHHSRNGLGPEDLPQSIKAVCMLYCFTIGSLKEIRNDILAGSCHLLFTDSVSSTHPRPFGAILISSKGCSF</sequence>
<gene>
    <name evidence="2" type="ORF">DILT_LOCUS7408</name>
</gene>
<dbReference type="OrthoDB" id="8068875at2759"/>
<dbReference type="EMBL" id="UYRU01051762">
    <property type="protein sequence ID" value="VDN11577.1"/>
    <property type="molecule type" value="Genomic_DNA"/>
</dbReference>